<keyword evidence="7" id="KW-0406">Ion transport</keyword>
<dbReference type="PANTHER" id="PTHR32552">
    <property type="entry name" value="FERRICHROME IRON RECEPTOR-RELATED"/>
    <property type="match status" value="1"/>
</dbReference>
<sequence>MHYSRTALALTLAGLTATANAQLEEVVVTAQKVESSLQDTPIAITAFTSDTLEALGAVNATDIGDFSPNVSIVKTFGSAGNIRTNIRGVSTGDPSLAVDPKVGLYVDGAYIARNAGAVFDIVDLERIEILRGPQGTLWGKNTTGGAINIITKKPTGEFGFKQALTFGNFGEFRSLTSVDTNEYAGLSAKLSYYLNDNDGWAKNSNPEGESDLGSIDTDAFRIALRWDINEQFSVDYAYDYNEFDAVPIPLQITHLGPGATDPGILGAFNLPDSTFYPGYNPLNEMLSVLEPDDRVERFNLDGNTVEHTEISGHNLTLVWEGDAITIKSITAYRDYESELPGNDLDGGSWTFNGESIPMFHAENEKEQDQFSQEFQFIGSALDARLDYVAGLFYFEEEGQELNPWDAMFYLNDPSRPVLLRGLGAAAGSWYAIDNESIAAYGQLKYYFNDSWDITLGLRYTEDEKKITLLDEDPRIDGPHTASDDWNKFTTDLVVGWQYSDDIRFYGKRAEGYNAGVFSLGALNHLDYTDFEVFDTPADPEEITSWEVGMKSEWLDRSLRLNVAAYFNDNENLQVTEVVNGVRTVRNSGENESYGLEVDFVSLIGAGFTLEGAYGYRKTDFDEGDDFGRSDGKHSGRLSVAWGTDTGLGYVDARIDTTYTDAQNFSSSPYGNSEDRTLIGARVGLSEIQLGDYGQLRAAIWGRNLTDEEYKEYGQDLGSNQGLGYAGNSFGTPRTYGIDITYEY</sequence>
<evidence type="ECO:0000256" key="11">
    <source>
        <dbReference type="PROSITE-ProRule" id="PRU01360"/>
    </source>
</evidence>
<proteinExistence type="inferred from homology"/>
<evidence type="ECO:0000256" key="3">
    <source>
        <dbReference type="ARBA" id="ARBA00022452"/>
    </source>
</evidence>
<evidence type="ECO:0000256" key="4">
    <source>
        <dbReference type="ARBA" id="ARBA00022496"/>
    </source>
</evidence>
<feature type="signal peptide" evidence="13">
    <location>
        <begin position="1"/>
        <end position="21"/>
    </location>
</feature>
<dbReference type="GO" id="GO:0009279">
    <property type="term" value="C:cell outer membrane"/>
    <property type="evidence" value="ECO:0007669"/>
    <property type="project" value="UniProtKB-SubCell"/>
</dbReference>
<evidence type="ECO:0000256" key="10">
    <source>
        <dbReference type="ARBA" id="ARBA00023237"/>
    </source>
</evidence>
<keyword evidence="16" id="KW-0675">Receptor</keyword>
<evidence type="ECO:0000256" key="5">
    <source>
        <dbReference type="ARBA" id="ARBA00022692"/>
    </source>
</evidence>
<keyword evidence="9 11" id="KW-0472">Membrane</keyword>
<keyword evidence="8 12" id="KW-0798">TonB box</keyword>
<evidence type="ECO:0000256" key="1">
    <source>
        <dbReference type="ARBA" id="ARBA00004571"/>
    </source>
</evidence>
<evidence type="ECO:0000256" key="9">
    <source>
        <dbReference type="ARBA" id="ARBA00023136"/>
    </source>
</evidence>
<keyword evidence="2 11" id="KW-0813">Transport</keyword>
<comment type="similarity">
    <text evidence="11 12">Belongs to the TonB-dependent receptor family.</text>
</comment>
<keyword evidence="5 11" id="KW-0812">Transmembrane</keyword>
<dbReference type="Pfam" id="PF07715">
    <property type="entry name" value="Plug"/>
    <property type="match status" value="1"/>
</dbReference>
<dbReference type="Proteomes" id="UP000295554">
    <property type="component" value="Unassembled WGS sequence"/>
</dbReference>
<dbReference type="PANTHER" id="PTHR32552:SF81">
    <property type="entry name" value="TONB-DEPENDENT OUTER MEMBRANE RECEPTOR"/>
    <property type="match status" value="1"/>
</dbReference>
<evidence type="ECO:0000259" key="14">
    <source>
        <dbReference type="Pfam" id="PF00593"/>
    </source>
</evidence>
<evidence type="ECO:0000256" key="8">
    <source>
        <dbReference type="ARBA" id="ARBA00023077"/>
    </source>
</evidence>
<evidence type="ECO:0000256" key="13">
    <source>
        <dbReference type="SAM" id="SignalP"/>
    </source>
</evidence>
<dbReference type="RefSeq" id="WP_133214540.1">
    <property type="nucleotide sequence ID" value="NZ_SMSE01000004.1"/>
</dbReference>
<evidence type="ECO:0000256" key="12">
    <source>
        <dbReference type="RuleBase" id="RU003357"/>
    </source>
</evidence>
<dbReference type="InterPro" id="IPR039426">
    <property type="entry name" value="TonB-dep_rcpt-like"/>
</dbReference>
<gene>
    <name evidence="16" type="ORF">E2F43_16020</name>
</gene>
<evidence type="ECO:0000313" key="17">
    <source>
        <dbReference type="Proteomes" id="UP000295554"/>
    </source>
</evidence>
<dbReference type="EMBL" id="SMSE01000004">
    <property type="protein sequence ID" value="TDG11873.1"/>
    <property type="molecule type" value="Genomic_DNA"/>
</dbReference>
<keyword evidence="6" id="KW-0408">Iron</keyword>
<dbReference type="AlphaFoldDB" id="A0A4R5LNE9"/>
<evidence type="ECO:0000256" key="6">
    <source>
        <dbReference type="ARBA" id="ARBA00023004"/>
    </source>
</evidence>
<dbReference type="PROSITE" id="PS52016">
    <property type="entry name" value="TONB_DEPENDENT_REC_3"/>
    <property type="match status" value="1"/>
</dbReference>
<organism evidence="16 17">
    <name type="scientific">Seongchinamella unica</name>
    <dbReference type="NCBI Taxonomy" id="2547392"/>
    <lineage>
        <taxon>Bacteria</taxon>
        <taxon>Pseudomonadati</taxon>
        <taxon>Pseudomonadota</taxon>
        <taxon>Gammaproteobacteria</taxon>
        <taxon>Cellvibrionales</taxon>
        <taxon>Halieaceae</taxon>
        <taxon>Seongchinamella</taxon>
    </lineage>
</organism>
<dbReference type="Pfam" id="PF00593">
    <property type="entry name" value="TonB_dep_Rec_b-barrel"/>
    <property type="match status" value="1"/>
</dbReference>
<accession>A0A4R5LNE9</accession>
<dbReference type="InterPro" id="IPR036942">
    <property type="entry name" value="Beta-barrel_TonB_sf"/>
</dbReference>
<evidence type="ECO:0000256" key="2">
    <source>
        <dbReference type="ARBA" id="ARBA00022448"/>
    </source>
</evidence>
<keyword evidence="10 11" id="KW-0998">Cell outer membrane</keyword>
<dbReference type="InterPro" id="IPR012910">
    <property type="entry name" value="Plug_dom"/>
</dbReference>
<keyword evidence="13" id="KW-0732">Signal</keyword>
<name>A0A4R5LNE9_9GAMM</name>
<dbReference type="SUPFAM" id="SSF56935">
    <property type="entry name" value="Porins"/>
    <property type="match status" value="1"/>
</dbReference>
<reference evidence="16 17" key="1">
    <citation type="submission" date="2019-03" db="EMBL/GenBank/DDBJ databases">
        <title>Seongchinamella monodicae gen. nov., sp. nov., a novel member of the Gammaproteobacteria isolated from a tidal mudflat of beach.</title>
        <authorList>
            <person name="Yang H.G."/>
            <person name="Kang J.W."/>
            <person name="Lee S.D."/>
        </authorList>
    </citation>
    <scope>NUCLEOTIDE SEQUENCE [LARGE SCALE GENOMIC DNA]</scope>
    <source>
        <strain evidence="16 17">GH4-78</strain>
    </source>
</reference>
<comment type="caution">
    <text evidence="16">The sequence shown here is derived from an EMBL/GenBank/DDBJ whole genome shotgun (WGS) entry which is preliminary data.</text>
</comment>
<evidence type="ECO:0000256" key="7">
    <source>
        <dbReference type="ARBA" id="ARBA00023065"/>
    </source>
</evidence>
<dbReference type="GO" id="GO:0006826">
    <property type="term" value="P:iron ion transport"/>
    <property type="evidence" value="ECO:0007669"/>
    <property type="project" value="UniProtKB-KW"/>
</dbReference>
<feature type="chain" id="PRO_5020467250" evidence="13">
    <location>
        <begin position="22"/>
        <end position="743"/>
    </location>
</feature>
<comment type="subcellular location">
    <subcellularLocation>
        <location evidence="1 11">Cell outer membrane</location>
        <topology evidence="1 11">Multi-pass membrane protein</topology>
    </subcellularLocation>
</comment>
<dbReference type="InterPro" id="IPR000531">
    <property type="entry name" value="Beta-barrel_TonB"/>
</dbReference>
<feature type="domain" description="TonB-dependent receptor plug" evidence="15">
    <location>
        <begin position="37"/>
        <end position="146"/>
    </location>
</feature>
<keyword evidence="17" id="KW-1185">Reference proteome</keyword>
<keyword evidence="3 11" id="KW-1134">Transmembrane beta strand</keyword>
<evidence type="ECO:0000259" key="15">
    <source>
        <dbReference type="Pfam" id="PF07715"/>
    </source>
</evidence>
<protein>
    <submittedName>
        <fullName evidence="16">TonB-dependent receptor</fullName>
    </submittedName>
</protein>
<keyword evidence="4" id="KW-0410">Iron transport</keyword>
<dbReference type="Gene3D" id="2.40.170.20">
    <property type="entry name" value="TonB-dependent receptor, beta-barrel domain"/>
    <property type="match status" value="1"/>
</dbReference>
<feature type="domain" description="TonB-dependent receptor-like beta-barrel" evidence="14">
    <location>
        <begin position="283"/>
        <end position="683"/>
    </location>
</feature>
<evidence type="ECO:0000313" key="16">
    <source>
        <dbReference type="EMBL" id="TDG11873.1"/>
    </source>
</evidence>
<dbReference type="OrthoDB" id="127311at2"/>